<evidence type="ECO:0008006" key="5">
    <source>
        <dbReference type="Google" id="ProtNLM"/>
    </source>
</evidence>
<feature type="chain" id="PRO_5035182920" description="Pherophorin domain-containing protein" evidence="2">
    <location>
        <begin position="18"/>
        <end position="1111"/>
    </location>
</feature>
<dbReference type="PANTHER" id="PTHR24216:SF65">
    <property type="entry name" value="PAXILLIN-LIKE PROTEIN 1"/>
    <property type="match status" value="1"/>
</dbReference>
<feature type="non-terminal residue" evidence="3">
    <location>
        <position position="1111"/>
    </location>
</feature>
<feature type="compositionally biased region" description="Pro residues" evidence="1">
    <location>
        <begin position="851"/>
        <end position="904"/>
    </location>
</feature>
<accession>A0A8J4GD43</accession>
<feature type="compositionally biased region" description="Pro residues" evidence="1">
    <location>
        <begin position="916"/>
        <end position="1111"/>
    </location>
</feature>
<evidence type="ECO:0000256" key="1">
    <source>
        <dbReference type="SAM" id="MobiDB-lite"/>
    </source>
</evidence>
<evidence type="ECO:0000313" key="4">
    <source>
        <dbReference type="Proteomes" id="UP000722791"/>
    </source>
</evidence>
<feature type="region of interest" description="Disordered" evidence="1">
    <location>
        <begin position="635"/>
        <end position="660"/>
    </location>
</feature>
<name>A0A8J4GD43_9CHLO</name>
<evidence type="ECO:0000256" key="2">
    <source>
        <dbReference type="SAM" id="SignalP"/>
    </source>
</evidence>
<feature type="signal peptide" evidence="2">
    <location>
        <begin position="1"/>
        <end position="17"/>
    </location>
</feature>
<feature type="region of interest" description="Disordered" evidence="1">
    <location>
        <begin position="851"/>
        <end position="1111"/>
    </location>
</feature>
<keyword evidence="2" id="KW-0732">Signal</keyword>
<reference evidence="3" key="1">
    <citation type="journal article" date="2021" name="Proc. Natl. Acad. Sci. U.S.A.">
        <title>Three genomes in the algal genus Volvox reveal the fate of a haploid sex-determining region after a transition to homothallism.</title>
        <authorList>
            <person name="Yamamoto K."/>
            <person name="Hamaji T."/>
            <person name="Kawai-Toyooka H."/>
            <person name="Matsuzaki R."/>
            <person name="Takahashi F."/>
            <person name="Nishimura Y."/>
            <person name="Kawachi M."/>
            <person name="Noguchi H."/>
            <person name="Minakuchi Y."/>
            <person name="Umen J.G."/>
            <person name="Toyoda A."/>
            <person name="Nozaki H."/>
        </authorList>
    </citation>
    <scope>NUCLEOTIDE SEQUENCE</scope>
    <source>
        <strain evidence="3">NIES-3785</strain>
    </source>
</reference>
<gene>
    <name evidence="3" type="ORF">Vretimale_9327</name>
</gene>
<dbReference type="AlphaFoldDB" id="A0A8J4GD43"/>
<dbReference type="EMBL" id="BNCQ01000017">
    <property type="protein sequence ID" value="GIM04833.1"/>
    <property type="molecule type" value="Genomic_DNA"/>
</dbReference>
<protein>
    <recommendedName>
        <fullName evidence="5">Pherophorin domain-containing protein</fullName>
    </recommendedName>
</protein>
<evidence type="ECO:0000313" key="3">
    <source>
        <dbReference type="EMBL" id="GIM04833.1"/>
    </source>
</evidence>
<dbReference type="PANTHER" id="PTHR24216">
    <property type="entry name" value="PAXILLIN-RELATED"/>
    <property type="match status" value="1"/>
</dbReference>
<dbReference type="Proteomes" id="UP000722791">
    <property type="component" value="Unassembled WGS sequence"/>
</dbReference>
<proteinExistence type="predicted"/>
<sequence length="1111" mass="117214">MILPLAVFAIIVGSATASAAADCATAERVFLPNNVSSISGPLTIIDIDGSPGSATLYANNPGNGDITIRVNYARTQDQSQAGIPAASPRASWALFTEEQYNQVAHVYVDFGYGGYWICNEPTLPSGQDLNASASSFDITFGRAELQRIGLKSCAETKFVLVAKVESYGLSLGPSRDPTWAPYAQYVSWTQITDCSGPMLNFAAFSLTYCPCSPPPLPPSPPSPPAPPSPPPPLPPLPCGDGFTFLRDGVPVYNITGAVLYDRNRAILVSDDSRRDDVFIDSAAVLRLTAQSGTPGEVTLDVFLDMPAGTEVYWQLYSEETYNQAVWRTDFTESCLGTPYFLMASTMILEAPAANISARFSQSDLEAMGLSTCADFNLVLAVRIYIPSAGDYYVAWDWGGCNRDGSDREWPLARFGLHYCPCESPPANPPLAPLPPPRPPPPVVIDCRLAERVSLPGGSPSLSGELTDIQIAGSPGVATLYGNQPAAGAVTFTITYVQTARGTDATRAPAPPVARWGLFTLEGFMQLAVQTTPDEWGSSTCTEPALPYNRTLGRTGSTLNITFTPSQLQLAGLRRCSETQMVFVAKVESYGLVLSNDHDPVWALYTQRVAWQQLQSCLPDTSVSFAQFGLTYCPCSSPPPPPSPPRPPSPPPPSPPLPPQPCGTGFTILRTGVPLPNITSTLLFDRRGAIITSNFNTKDYVMNGTARLLSRPGGSAAVTLELLLNLPAATEVYWQLYNPSTYDQAIWLTDWKTGDEYCIGSPYTGLVNARMVLQADARNVSVPISLSDLKAVGLRSCVDLDVILAVRIRLPTGGDYFLAWDWGGCKRDGSEKLWPIARFGLHYCPCVPPPPPPAPSPPPPMPPAPASPRPPSPRPFRPSPAPRPTPPGPPPPLPPPPSLSPPRPLSPLFSLIGTSPPSAPPPTSAPMAPSPVPPSSAPPAPRPPSPPPPSPLPTSPAPPSPPPPSPVPPSPPPPSPAPPPPLPPSPAPPSPLPPSPPPPSPRPPFPPPPSPRPPFPLPPSPPPPSPAPLSPLPPSPAPPSPRPPSPAPPSPLPPPSPPPSPRPPSPAPPSPKPPSPFPPPSPPPPPPSPMPFSPPLPPAPSPPPPAPPPPSF</sequence>
<comment type="caution">
    <text evidence="3">The sequence shown here is derived from an EMBL/GenBank/DDBJ whole genome shotgun (WGS) entry which is preliminary data.</text>
</comment>
<organism evidence="3 4">
    <name type="scientific">Volvox reticuliferus</name>
    <dbReference type="NCBI Taxonomy" id="1737510"/>
    <lineage>
        <taxon>Eukaryota</taxon>
        <taxon>Viridiplantae</taxon>
        <taxon>Chlorophyta</taxon>
        <taxon>core chlorophytes</taxon>
        <taxon>Chlorophyceae</taxon>
        <taxon>CS clade</taxon>
        <taxon>Chlamydomonadales</taxon>
        <taxon>Volvocaceae</taxon>
        <taxon>Volvox</taxon>
    </lineage>
</organism>